<dbReference type="PANTHER" id="PTHR35270:SF2">
    <property type="entry name" value="FUSELESS, ISOFORM A"/>
    <property type="match status" value="1"/>
</dbReference>
<name>A0A7R8US19_HERIL</name>
<keyword evidence="1" id="KW-1133">Transmembrane helix</keyword>
<reference evidence="2 3" key="1">
    <citation type="submission" date="2020-11" db="EMBL/GenBank/DDBJ databases">
        <authorList>
            <person name="Wallbank WR R."/>
            <person name="Pardo Diaz C."/>
            <person name="Kozak K."/>
            <person name="Martin S."/>
            <person name="Jiggins C."/>
            <person name="Moest M."/>
            <person name="Warren A I."/>
            <person name="Generalovic N T."/>
            <person name="Byers J.R.P. K."/>
            <person name="Montejo-Kovacevich G."/>
            <person name="Yen C E."/>
        </authorList>
    </citation>
    <scope>NUCLEOTIDE SEQUENCE [LARGE SCALE GENOMIC DNA]</scope>
</reference>
<keyword evidence="1" id="KW-0472">Membrane</keyword>
<protein>
    <recommendedName>
        <fullName evidence="4">Fuseless</fullName>
    </recommendedName>
</protein>
<evidence type="ECO:0000313" key="2">
    <source>
        <dbReference type="EMBL" id="CAD7085962.1"/>
    </source>
</evidence>
<dbReference type="GO" id="GO:0007274">
    <property type="term" value="P:neuromuscular synaptic transmission"/>
    <property type="evidence" value="ECO:0007669"/>
    <property type="project" value="TreeGrafter"/>
</dbReference>
<feature type="transmembrane region" description="Helical" evidence="1">
    <location>
        <begin position="133"/>
        <end position="153"/>
    </location>
</feature>
<dbReference type="GO" id="GO:0007270">
    <property type="term" value="P:neuron-neuron synaptic transmission"/>
    <property type="evidence" value="ECO:0007669"/>
    <property type="project" value="TreeGrafter"/>
</dbReference>
<organism evidence="2 3">
    <name type="scientific">Hermetia illucens</name>
    <name type="common">Black soldier fly</name>
    <dbReference type="NCBI Taxonomy" id="343691"/>
    <lineage>
        <taxon>Eukaryota</taxon>
        <taxon>Metazoa</taxon>
        <taxon>Ecdysozoa</taxon>
        <taxon>Arthropoda</taxon>
        <taxon>Hexapoda</taxon>
        <taxon>Insecta</taxon>
        <taxon>Pterygota</taxon>
        <taxon>Neoptera</taxon>
        <taxon>Endopterygota</taxon>
        <taxon>Diptera</taxon>
        <taxon>Brachycera</taxon>
        <taxon>Stratiomyomorpha</taxon>
        <taxon>Stratiomyidae</taxon>
        <taxon>Hermetiinae</taxon>
        <taxon>Hermetia</taxon>
    </lineage>
</organism>
<feature type="transmembrane region" description="Helical" evidence="1">
    <location>
        <begin position="23"/>
        <end position="44"/>
    </location>
</feature>
<dbReference type="GO" id="GO:0070073">
    <property type="term" value="P:clustering of voltage-gated calcium channels"/>
    <property type="evidence" value="ECO:0007669"/>
    <property type="project" value="TreeGrafter"/>
</dbReference>
<feature type="transmembrane region" description="Helical" evidence="1">
    <location>
        <begin position="64"/>
        <end position="80"/>
    </location>
</feature>
<dbReference type="Proteomes" id="UP000594454">
    <property type="component" value="Chromosome 3"/>
</dbReference>
<dbReference type="GO" id="GO:0042734">
    <property type="term" value="C:presynaptic membrane"/>
    <property type="evidence" value="ECO:0007669"/>
    <property type="project" value="TreeGrafter"/>
</dbReference>
<dbReference type="EMBL" id="LR899011">
    <property type="protein sequence ID" value="CAD7085962.1"/>
    <property type="molecule type" value="Genomic_DNA"/>
</dbReference>
<keyword evidence="1" id="KW-0812">Transmembrane</keyword>
<feature type="transmembrane region" description="Helical" evidence="1">
    <location>
        <begin position="186"/>
        <end position="207"/>
    </location>
</feature>
<keyword evidence="3" id="KW-1185">Reference proteome</keyword>
<dbReference type="OrthoDB" id="45313at2759"/>
<dbReference type="Pfam" id="PF15993">
    <property type="entry name" value="Fuseless"/>
    <property type="match status" value="1"/>
</dbReference>
<sequence>MCEGSVIVVNCPVPDPSTTYKQVLHLVDILLSSFVIGPLVIAAWRGIWNLADIYLFPDDGIDSALASIVIGLVGYMLFMLPQKLICDSFNRDKHRITFYIFSRLYTFIFAVISVLGCRGPWNLVDLLTPYELTWINLLTVAAVVLLIVTKSLANVNAAPFLITTDEHEDYFLINTRFKTSATEEPVIYILDCLFSTLVIGSLVAVAWRGIWAVCDILLYPDDGAYSAWASTIIGYTLTALTFAIQPITRSLCDQIDGYRRIAVADAFLFFSFIGCVNVWRGIWMLLDVYFIPDDYTLSNWVSYCLSFLLLVLLNCSNSILVRGVFIDAEEPSGKCVVFPIYYIRLVFQKQRILEKNQEDCTTNVIHINTGISDEKLEKSKGFATQNCMGEDAVLINEYRIVFD</sequence>
<dbReference type="InterPro" id="IPR032751">
    <property type="entry name" value="Fuseless"/>
</dbReference>
<evidence type="ECO:0000256" key="1">
    <source>
        <dbReference type="SAM" id="Phobius"/>
    </source>
</evidence>
<feature type="transmembrane region" description="Helical" evidence="1">
    <location>
        <begin position="100"/>
        <end position="121"/>
    </location>
</feature>
<dbReference type="PANTHER" id="PTHR35270">
    <property type="entry name" value="FUSELESS, ISOFORM A"/>
    <property type="match status" value="1"/>
</dbReference>
<evidence type="ECO:0000313" key="3">
    <source>
        <dbReference type="Proteomes" id="UP000594454"/>
    </source>
</evidence>
<accession>A0A7R8US19</accession>
<feature type="transmembrane region" description="Helical" evidence="1">
    <location>
        <begin position="300"/>
        <end position="321"/>
    </location>
</feature>
<proteinExistence type="predicted"/>
<dbReference type="AlphaFoldDB" id="A0A7R8US19"/>
<evidence type="ECO:0008006" key="4">
    <source>
        <dbReference type="Google" id="ProtNLM"/>
    </source>
</evidence>
<feature type="transmembrane region" description="Helical" evidence="1">
    <location>
        <begin position="227"/>
        <end position="248"/>
    </location>
</feature>
<feature type="transmembrane region" description="Helical" evidence="1">
    <location>
        <begin position="260"/>
        <end position="280"/>
    </location>
</feature>
<gene>
    <name evidence="2" type="ORF">HERILL_LOCUS8769</name>
</gene>